<name>A0ABX1VC54_9PLAN</name>
<dbReference type="EMBL" id="WTPX01000046">
    <property type="protein sequence ID" value="NNJ25692.1"/>
    <property type="molecule type" value="Genomic_DNA"/>
</dbReference>
<dbReference type="InterPro" id="IPR000700">
    <property type="entry name" value="PAS-assoc_C"/>
</dbReference>
<reference evidence="5 6" key="1">
    <citation type="journal article" date="2020" name="Syst. Appl. Microbiol.">
        <title>Alienimonas chondri sp. nov., a novel planctomycete isolated from the biofilm of the red alga Chondrus crispus.</title>
        <authorList>
            <person name="Vitorino I."/>
            <person name="Albuquerque L."/>
            <person name="Wiegand S."/>
            <person name="Kallscheuer N."/>
            <person name="da Costa M.S."/>
            <person name="Lobo-da-Cunha A."/>
            <person name="Jogler C."/>
            <person name="Lage O.M."/>
        </authorList>
    </citation>
    <scope>NUCLEOTIDE SEQUENCE [LARGE SCALE GENOMIC DNA]</scope>
    <source>
        <strain evidence="5 6">LzC2</strain>
    </source>
</reference>
<feature type="domain" description="PAC" evidence="4">
    <location>
        <begin position="343"/>
        <end position="399"/>
    </location>
</feature>
<dbReference type="PROSITE" id="PS50112">
    <property type="entry name" value="PAS"/>
    <property type="match status" value="1"/>
</dbReference>
<dbReference type="Proteomes" id="UP000609651">
    <property type="component" value="Unassembled WGS sequence"/>
</dbReference>
<dbReference type="PROSITE" id="PS50113">
    <property type="entry name" value="PAC"/>
    <property type="match status" value="2"/>
</dbReference>
<dbReference type="InterPro" id="IPR000792">
    <property type="entry name" value="Tscrpt_reg_LuxR_C"/>
</dbReference>
<dbReference type="NCBIfam" id="TIGR00229">
    <property type="entry name" value="sensory_box"/>
    <property type="match status" value="3"/>
</dbReference>
<feature type="domain" description="HTH luxR-type" evidence="2">
    <location>
        <begin position="539"/>
        <end position="604"/>
    </location>
</feature>
<dbReference type="Pfam" id="PF00196">
    <property type="entry name" value="GerE"/>
    <property type="match status" value="1"/>
</dbReference>
<dbReference type="Pfam" id="PF00989">
    <property type="entry name" value="PAS"/>
    <property type="match status" value="1"/>
</dbReference>
<keyword evidence="6" id="KW-1185">Reference proteome</keyword>
<sequence length="625" mass="69545">MDFAQRPDSHSGSASGGPPPDAFSLSTALQDSGCGVFWLDENLLINRTNAAFARFCGRSVEALIGTKIAEIDVDWPHGSKQEAFDELRSKTSVGHAARLKRPDGALYPVQFHLNFLNVCGLESLFGVALDTSDRQAAEDETRRSEARYRAVTEDQTEFIVRTNSDCRITFCNPAYARLVGVGSPEELIGQPGRDLVRPEDLDRICGTMRMLSSENMVVHIENLVPTPDGKEVWVYWIVRALFDVDANGERHIREYQSVGRDVSERRAAREALARTEARYRSLVEDSPELVCRWTPDGTFTFANRTCCRFFGLSDGAENRTLRTIWDSETCREVDRVKRGFTPENSLARLVMAGRRHDGALRQLEWVFRGFFDRAGILTEVQSVGRDVTERFEAETCLAESERRHRNVLDDLSEMVNRFRPHDGLITYANRAFLEAKGGGAEKVVGKMTIYDHLSREAEQWARSQLAAVTPENPSVQALLPLPGPGGTTRWEEWTNRALFAPPDPGAPGAPREVLEFQSVGRDVSVELAARNRRIEREEAAAQLAKLTPRERQVLSVVTTGVTNKVIAKDLGITERTVEKHRGSAMRKLGVRSVAELIRAAIAAEEDVEAPVAGPEIGREAIGRTG</sequence>
<evidence type="ECO:0000259" key="3">
    <source>
        <dbReference type="PROSITE" id="PS50112"/>
    </source>
</evidence>
<evidence type="ECO:0000256" key="1">
    <source>
        <dbReference type="SAM" id="MobiDB-lite"/>
    </source>
</evidence>
<feature type="domain" description="PAC" evidence="4">
    <location>
        <begin position="218"/>
        <end position="274"/>
    </location>
</feature>
<evidence type="ECO:0008006" key="7">
    <source>
        <dbReference type="Google" id="ProtNLM"/>
    </source>
</evidence>
<dbReference type="PRINTS" id="PR00038">
    <property type="entry name" value="HTHLUXR"/>
</dbReference>
<dbReference type="InterPro" id="IPR052155">
    <property type="entry name" value="Biofilm_reg_signaling"/>
</dbReference>
<dbReference type="Pfam" id="PF13426">
    <property type="entry name" value="PAS_9"/>
    <property type="match status" value="1"/>
</dbReference>
<comment type="caution">
    <text evidence="5">The sequence shown here is derived from an EMBL/GenBank/DDBJ whole genome shotgun (WGS) entry which is preliminary data.</text>
</comment>
<evidence type="ECO:0000259" key="4">
    <source>
        <dbReference type="PROSITE" id="PS50113"/>
    </source>
</evidence>
<evidence type="ECO:0000313" key="6">
    <source>
        <dbReference type="Proteomes" id="UP000609651"/>
    </source>
</evidence>
<protein>
    <recommendedName>
        <fullName evidence="7">PAS domain S-box protein</fullName>
    </recommendedName>
</protein>
<evidence type="ECO:0000313" key="5">
    <source>
        <dbReference type="EMBL" id="NNJ25692.1"/>
    </source>
</evidence>
<dbReference type="InterPro" id="IPR035965">
    <property type="entry name" value="PAS-like_dom_sf"/>
</dbReference>
<dbReference type="SMART" id="SM00421">
    <property type="entry name" value="HTH_LUXR"/>
    <property type="match status" value="1"/>
</dbReference>
<dbReference type="CDD" id="cd06170">
    <property type="entry name" value="LuxR_C_like"/>
    <property type="match status" value="1"/>
</dbReference>
<evidence type="ECO:0000259" key="2">
    <source>
        <dbReference type="PROSITE" id="PS50043"/>
    </source>
</evidence>
<dbReference type="InterPro" id="IPR016032">
    <property type="entry name" value="Sig_transdc_resp-reg_C-effctor"/>
</dbReference>
<dbReference type="CDD" id="cd00130">
    <property type="entry name" value="PAS"/>
    <property type="match status" value="3"/>
</dbReference>
<dbReference type="PANTHER" id="PTHR44757">
    <property type="entry name" value="DIGUANYLATE CYCLASE DGCP"/>
    <property type="match status" value="1"/>
</dbReference>
<feature type="region of interest" description="Disordered" evidence="1">
    <location>
        <begin position="1"/>
        <end position="22"/>
    </location>
</feature>
<dbReference type="PROSITE" id="PS00622">
    <property type="entry name" value="HTH_LUXR_1"/>
    <property type="match status" value="1"/>
</dbReference>
<dbReference type="Gene3D" id="3.30.450.20">
    <property type="entry name" value="PAS domain"/>
    <property type="match status" value="4"/>
</dbReference>
<organism evidence="5 6">
    <name type="scientific">Alienimonas chondri</name>
    <dbReference type="NCBI Taxonomy" id="2681879"/>
    <lineage>
        <taxon>Bacteria</taxon>
        <taxon>Pseudomonadati</taxon>
        <taxon>Planctomycetota</taxon>
        <taxon>Planctomycetia</taxon>
        <taxon>Planctomycetales</taxon>
        <taxon>Planctomycetaceae</taxon>
        <taxon>Alienimonas</taxon>
    </lineage>
</organism>
<dbReference type="PANTHER" id="PTHR44757:SF2">
    <property type="entry name" value="BIOFILM ARCHITECTURE MAINTENANCE PROTEIN MBAA"/>
    <property type="match status" value="1"/>
</dbReference>
<dbReference type="Pfam" id="PF13188">
    <property type="entry name" value="PAS_8"/>
    <property type="match status" value="1"/>
</dbReference>
<dbReference type="InterPro" id="IPR000014">
    <property type="entry name" value="PAS"/>
</dbReference>
<proteinExistence type="predicted"/>
<dbReference type="SMART" id="SM00086">
    <property type="entry name" value="PAC"/>
    <property type="match status" value="2"/>
</dbReference>
<dbReference type="SUPFAM" id="SSF55785">
    <property type="entry name" value="PYP-like sensor domain (PAS domain)"/>
    <property type="match status" value="4"/>
</dbReference>
<accession>A0ABX1VC54</accession>
<feature type="domain" description="PAS" evidence="3">
    <location>
        <begin position="144"/>
        <end position="215"/>
    </location>
</feature>
<dbReference type="Gene3D" id="1.10.10.10">
    <property type="entry name" value="Winged helix-like DNA-binding domain superfamily/Winged helix DNA-binding domain"/>
    <property type="match status" value="1"/>
</dbReference>
<dbReference type="InterPro" id="IPR036388">
    <property type="entry name" value="WH-like_DNA-bd_sf"/>
</dbReference>
<dbReference type="InterPro" id="IPR001610">
    <property type="entry name" value="PAC"/>
</dbReference>
<dbReference type="InterPro" id="IPR013767">
    <property type="entry name" value="PAS_fold"/>
</dbReference>
<dbReference type="SUPFAM" id="SSF46894">
    <property type="entry name" value="C-terminal effector domain of the bipartite response regulators"/>
    <property type="match status" value="1"/>
</dbReference>
<dbReference type="SMART" id="SM00091">
    <property type="entry name" value="PAS"/>
    <property type="match status" value="4"/>
</dbReference>
<dbReference type="PROSITE" id="PS50043">
    <property type="entry name" value="HTH_LUXR_2"/>
    <property type="match status" value="1"/>
</dbReference>
<gene>
    <name evidence="5" type="ORF">LzC2_17650</name>
</gene>